<gene>
    <name evidence="1" type="ORF">RP75_28820</name>
</gene>
<name>A0ABR5CZ20_9HYPH</name>
<dbReference type="Proteomes" id="UP000032564">
    <property type="component" value="Unassembled WGS sequence"/>
</dbReference>
<dbReference type="EMBL" id="JWIT01000055">
    <property type="protein sequence ID" value="KJF70006.1"/>
    <property type="molecule type" value="Genomic_DNA"/>
</dbReference>
<sequence length="277" mass="31885">MSQEVRHDLNGSKHDFTPTYNNRWPDRYLRAHRQLDYIIPQQAKAVYEPLIERCMQAKRKTRLKIIDVGCSYGINASLLSRRISLDELYVEAAPRTGILSTRDIEKHRTYFTQRPRRGDLSIIGLDPSKRAVQYAMRTGLIDAAVTSNLEHQDMSDAEANLIRDADLIISTGCIGYVTHRTFRRLYAATAASRPWVACFVMHPFSYDGIAETLSAFGLATQEMPELRQRQRRFSTQKEKRTILKSMKLSKMDDRYERSTSYIYASFHLSLPTAAPVE</sequence>
<protein>
    <recommendedName>
        <fullName evidence="3">Methyltransferase type 12</fullName>
    </recommendedName>
</protein>
<evidence type="ECO:0008006" key="3">
    <source>
        <dbReference type="Google" id="ProtNLM"/>
    </source>
</evidence>
<dbReference type="CDD" id="cd02440">
    <property type="entry name" value="AdoMet_MTases"/>
    <property type="match status" value="1"/>
</dbReference>
<evidence type="ECO:0000313" key="2">
    <source>
        <dbReference type="Proteomes" id="UP000032564"/>
    </source>
</evidence>
<organism evidence="1 2">
    <name type="scientific">Agrobacterium arsenijevicii</name>
    <dbReference type="NCBI Taxonomy" id="1585697"/>
    <lineage>
        <taxon>Bacteria</taxon>
        <taxon>Pseudomonadati</taxon>
        <taxon>Pseudomonadota</taxon>
        <taxon>Alphaproteobacteria</taxon>
        <taxon>Hyphomicrobiales</taxon>
        <taxon>Rhizobiaceae</taxon>
        <taxon>Rhizobium/Agrobacterium group</taxon>
        <taxon>Agrobacterium</taxon>
    </lineage>
</organism>
<keyword evidence="2" id="KW-1185">Reference proteome</keyword>
<proteinExistence type="predicted"/>
<reference evidence="1 2" key="1">
    <citation type="submission" date="2014-12" db="EMBL/GenBank/DDBJ databases">
        <authorList>
            <person name="Kuzmanovic N."/>
            <person name="Pulawska J."/>
            <person name="Obradovic A."/>
        </authorList>
    </citation>
    <scope>NUCLEOTIDE SEQUENCE [LARGE SCALE GENOMIC DNA]</scope>
    <source>
        <strain evidence="1 2">KFB 330</strain>
    </source>
</reference>
<evidence type="ECO:0000313" key="1">
    <source>
        <dbReference type="EMBL" id="KJF70006.1"/>
    </source>
</evidence>
<dbReference type="Gene3D" id="3.40.50.150">
    <property type="entry name" value="Vaccinia Virus protein VP39"/>
    <property type="match status" value="1"/>
</dbReference>
<accession>A0ABR5CZ20</accession>
<dbReference type="InterPro" id="IPR029063">
    <property type="entry name" value="SAM-dependent_MTases_sf"/>
</dbReference>
<comment type="caution">
    <text evidence="1">The sequence shown here is derived from an EMBL/GenBank/DDBJ whole genome shotgun (WGS) entry which is preliminary data.</text>
</comment>
<dbReference type="SUPFAM" id="SSF53335">
    <property type="entry name" value="S-adenosyl-L-methionine-dependent methyltransferases"/>
    <property type="match status" value="1"/>
</dbReference>